<proteinExistence type="predicted"/>
<gene>
    <name evidence="1" type="ORF">TPC1_14456</name>
</gene>
<dbReference type="AlphaFoldDB" id="A0A146K8Y4"/>
<name>A0A146K8Y4_9EUKA</name>
<accession>A0A146K8Y4</accession>
<protein>
    <submittedName>
        <fullName evidence="1">Uncharacterized protein</fullName>
    </submittedName>
</protein>
<dbReference type="EMBL" id="GDID01003294">
    <property type="protein sequence ID" value="JAP93312.1"/>
    <property type="molecule type" value="Transcribed_RNA"/>
</dbReference>
<reference evidence="1" key="1">
    <citation type="submission" date="2015-07" db="EMBL/GenBank/DDBJ databases">
        <title>Adaptation to a free-living lifestyle via gene acquisitions in the diplomonad Trepomonas sp. PC1.</title>
        <authorList>
            <person name="Xu F."/>
            <person name="Jerlstrom-Hultqvist J."/>
            <person name="Kolisko M."/>
            <person name="Simpson A.G.B."/>
            <person name="Roger A.J."/>
            <person name="Svard S.G."/>
            <person name="Andersson J.O."/>
        </authorList>
    </citation>
    <scope>NUCLEOTIDE SEQUENCE</scope>
    <source>
        <strain evidence="1">PC1</strain>
    </source>
</reference>
<evidence type="ECO:0000313" key="1">
    <source>
        <dbReference type="EMBL" id="JAP93312.1"/>
    </source>
</evidence>
<organism evidence="1">
    <name type="scientific">Trepomonas sp. PC1</name>
    <dbReference type="NCBI Taxonomy" id="1076344"/>
    <lineage>
        <taxon>Eukaryota</taxon>
        <taxon>Metamonada</taxon>
        <taxon>Diplomonadida</taxon>
        <taxon>Hexamitidae</taxon>
        <taxon>Hexamitinae</taxon>
        <taxon>Trepomonas</taxon>
    </lineage>
</organism>
<sequence>MSWKSNLTGVLQNFLRHYVHDDVNTPAQIIQAIAQLPPDVKKGMWKKIAIILDGDYKQVHDYFHNTWMKQLYDDYSEYAQELKWMATFQLQKSINDLVSDFCEHHPDKCFCRRQLYQTASSWRHKKLQSSQRYQQGQLITELLIKCGGLFE</sequence>